<sequence>MVTSPSPSGNSTGTSFIECTAISARFSSNASSSSLTNRPLPPTFARGRIEDHVTARDHRHQLDAQSTVAGFKALLHIMCLPERERALACGNSPKHCLTCLLPSLSIANHPNIVDSGMAVLRLMKRERDKAAYSSAIAVFRNLHVQNGATLVCSASFFTVNRQGVKLITF</sequence>
<proteinExistence type="predicted"/>
<protein>
    <submittedName>
        <fullName evidence="1">Uncharacterized protein</fullName>
    </submittedName>
</protein>
<gene>
    <name evidence="1" type="ORF">NCTC12123_04152</name>
</gene>
<accession>A0A376FER2</accession>
<dbReference type="EMBL" id="UFYI01000007">
    <property type="protein sequence ID" value="STD24010.1"/>
    <property type="molecule type" value="Genomic_DNA"/>
</dbReference>
<reference evidence="1 2" key="1">
    <citation type="submission" date="2018-06" db="EMBL/GenBank/DDBJ databases">
        <authorList>
            <consortium name="Pathogen Informatics"/>
            <person name="Doyle S."/>
        </authorList>
    </citation>
    <scope>NUCLEOTIDE SEQUENCE [LARGE SCALE GENOMIC DNA]</scope>
    <source>
        <strain evidence="1 2">NCTC12123</strain>
    </source>
</reference>
<dbReference type="Proteomes" id="UP000255163">
    <property type="component" value="Unassembled WGS sequence"/>
</dbReference>
<evidence type="ECO:0000313" key="2">
    <source>
        <dbReference type="Proteomes" id="UP000255163"/>
    </source>
</evidence>
<dbReference type="AlphaFoldDB" id="A0A376FER2"/>
<name>A0A376FER2_ENTAS</name>
<evidence type="ECO:0000313" key="1">
    <source>
        <dbReference type="EMBL" id="STD24010.1"/>
    </source>
</evidence>
<organism evidence="1 2">
    <name type="scientific">Enterobacter asburiae</name>
    <dbReference type="NCBI Taxonomy" id="61645"/>
    <lineage>
        <taxon>Bacteria</taxon>
        <taxon>Pseudomonadati</taxon>
        <taxon>Pseudomonadota</taxon>
        <taxon>Gammaproteobacteria</taxon>
        <taxon>Enterobacterales</taxon>
        <taxon>Enterobacteriaceae</taxon>
        <taxon>Enterobacter</taxon>
        <taxon>Enterobacter cloacae complex</taxon>
    </lineage>
</organism>